<feature type="domain" description="AAA+ ATPase" evidence="2">
    <location>
        <begin position="18"/>
        <end position="167"/>
    </location>
</feature>
<dbReference type="GeneID" id="110248615"/>
<comment type="similarity">
    <text evidence="1">Belongs to the helicase family.</text>
</comment>
<reference evidence="3" key="1">
    <citation type="submission" date="2022-11" db="UniProtKB">
        <authorList>
            <consortium name="EnsemblMetazoa"/>
        </authorList>
    </citation>
    <scope>IDENTIFICATION</scope>
</reference>
<evidence type="ECO:0000313" key="4">
    <source>
        <dbReference type="Proteomes" id="UP000887567"/>
    </source>
</evidence>
<dbReference type="OrthoDB" id="7470624at2759"/>
<protein>
    <recommendedName>
        <fullName evidence="1">ATP-dependent DNA helicase</fullName>
        <ecNumber evidence="1">5.6.2.3</ecNumber>
    </recommendedName>
</protein>
<dbReference type="Pfam" id="PF05970">
    <property type="entry name" value="PIF1"/>
    <property type="match status" value="1"/>
</dbReference>
<dbReference type="PANTHER" id="PTHR47642:SF7">
    <property type="entry name" value="ATP-DEPENDENT DNA HELICASE PIF1"/>
    <property type="match status" value="1"/>
</dbReference>
<dbReference type="GO" id="GO:0043139">
    <property type="term" value="F:5'-3' DNA helicase activity"/>
    <property type="evidence" value="ECO:0007669"/>
    <property type="project" value="UniProtKB-EC"/>
</dbReference>
<dbReference type="GO" id="GO:0006310">
    <property type="term" value="P:DNA recombination"/>
    <property type="evidence" value="ECO:0007669"/>
    <property type="project" value="UniProtKB-KW"/>
</dbReference>
<keyword evidence="1" id="KW-0547">Nucleotide-binding</keyword>
<dbReference type="AlphaFoldDB" id="A0A913XWA5"/>
<name>A0A913XWA5_EXADI</name>
<dbReference type="Proteomes" id="UP000887567">
    <property type="component" value="Unplaced"/>
</dbReference>
<evidence type="ECO:0000313" key="3">
    <source>
        <dbReference type="EnsemblMetazoa" id="XP_020910820.1"/>
    </source>
</evidence>
<dbReference type="CDD" id="cd18037">
    <property type="entry name" value="DEXSc_Pif1_like"/>
    <property type="match status" value="1"/>
</dbReference>
<evidence type="ECO:0000256" key="1">
    <source>
        <dbReference type="RuleBase" id="RU363044"/>
    </source>
</evidence>
<organism evidence="3 4">
    <name type="scientific">Exaiptasia diaphana</name>
    <name type="common">Tropical sea anemone</name>
    <name type="synonym">Aiptasia pulchella</name>
    <dbReference type="NCBI Taxonomy" id="2652724"/>
    <lineage>
        <taxon>Eukaryota</taxon>
        <taxon>Metazoa</taxon>
        <taxon>Cnidaria</taxon>
        <taxon>Anthozoa</taxon>
        <taxon>Hexacorallia</taxon>
        <taxon>Actiniaria</taxon>
        <taxon>Aiptasiidae</taxon>
        <taxon>Exaiptasia</taxon>
    </lineage>
</organism>
<dbReference type="SMART" id="SM00382">
    <property type="entry name" value="AAA"/>
    <property type="match status" value="1"/>
</dbReference>
<dbReference type="GO" id="GO:0005524">
    <property type="term" value="F:ATP binding"/>
    <property type="evidence" value="ECO:0007669"/>
    <property type="project" value="UniProtKB-KW"/>
</dbReference>
<dbReference type="SUPFAM" id="SSF52540">
    <property type="entry name" value="P-loop containing nucleoside triphosphate hydrolases"/>
    <property type="match status" value="2"/>
</dbReference>
<dbReference type="PANTHER" id="PTHR47642">
    <property type="entry name" value="ATP-DEPENDENT DNA HELICASE"/>
    <property type="match status" value="1"/>
</dbReference>
<dbReference type="GO" id="GO:0006281">
    <property type="term" value="P:DNA repair"/>
    <property type="evidence" value="ECO:0007669"/>
    <property type="project" value="UniProtKB-KW"/>
</dbReference>
<dbReference type="InterPro" id="IPR051055">
    <property type="entry name" value="PIF1_helicase"/>
</dbReference>
<keyword evidence="1" id="KW-0227">DNA damage</keyword>
<keyword evidence="1" id="KW-0347">Helicase</keyword>
<dbReference type="GO" id="GO:0000723">
    <property type="term" value="P:telomere maintenance"/>
    <property type="evidence" value="ECO:0007669"/>
    <property type="project" value="InterPro"/>
</dbReference>
<proteinExistence type="inferred from homology"/>
<comment type="cofactor">
    <cofactor evidence="1">
        <name>Mg(2+)</name>
        <dbReference type="ChEBI" id="CHEBI:18420"/>
    </cofactor>
</comment>
<keyword evidence="1" id="KW-0233">DNA recombination</keyword>
<dbReference type="InterPro" id="IPR010285">
    <property type="entry name" value="DNA_helicase_pif1-like_DEAD"/>
</dbReference>
<sequence length="610" mass="69601">MNACLSENHKKIERIIDEGYNIFISGRTGSGKSFLLRYLIEKFKQNGRHFAVTALTGIAGENVGGRTIHSFAGIGTGSIDTHQLIASISANIQAVERWRQCSILIIDEVSMVSRELFEKLEDIARATRECTIPFGGIQLILAGDFCQLKPVDTENRKDQDLFCFLSPLWDVCIDLSVFFEENYRQNEPELRHVVDDFRSCELSNFSRHFISQALRRPLDCDPFEIVRLHSHRDSVSESNDTYLKQLPGEAKMFVSVDTGSADSLKQCSAPKNLALKVNARVVLLKNISHRLVDGLRGNVLYFYENWPCVRFDNGEIVIIKEEMFAVEEEGRVSATRKQIPLDLAYALTIHRSQGMSFDFVEVDISSVFEPGQAYVAVSRAKTVHGLRITKLPQTMPQISPLVKEFYSSKTVSADDLDVPTVLSNKKKCECNSIPFIKIDTCLPVLSPAQEPKEVHLSEEPREIPQHCYDKIHKKVKEDAEISEDIAKVLSEVGEQNIDGINLFIKWIWQIYMQVHNMKQHSPPDLIDKKKWSGVTSDLHDICRSKQMLEKWKGCVRNFVANTERLQYHTAEQSMLNLYIRLPVLYPQAIQLLQFLFSIKTNSQEKRQIIM</sequence>
<dbReference type="RefSeq" id="XP_020910820.1">
    <property type="nucleotide sequence ID" value="XM_021055161.1"/>
</dbReference>
<keyword evidence="4" id="KW-1185">Reference proteome</keyword>
<accession>A0A913XWA5</accession>
<keyword evidence="1" id="KW-0378">Hydrolase</keyword>
<dbReference type="EC" id="5.6.2.3" evidence="1"/>
<keyword evidence="1" id="KW-0234">DNA repair</keyword>
<dbReference type="InterPro" id="IPR027417">
    <property type="entry name" value="P-loop_NTPase"/>
</dbReference>
<dbReference type="OMA" id="RECTIPF"/>
<dbReference type="CDD" id="cd18809">
    <property type="entry name" value="SF1_C_RecD"/>
    <property type="match status" value="1"/>
</dbReference>
<dbReference type="Gene3D" id="3.40.50.300">
    <property type="entry name" value="P-loop containing nucleotide triphosphate hydrolases"/>
    <property type="match status" value="2"/>
</dbReference>
<dbReference type="KEGG" id="epa:110248615"/>
<keyword evidence="1" id="KW-0067">ATP-binding</keyword>
<dbReference type="InterPro" id="IPR003593">
    <property type="entry name" value="AAA+_ATPase"/>
</dbReference>
<comment type="catalytic activity">
    <reaction evidence="1">
        <text>ATP + H2O = ADP + phosphate + H(+)</text>
        <dbReference type="Rhea" id="RHEA:13065"/>
        <dbReference type="ChEBI" id="CHEBI:15377"/>
        <dbReference type="ChEBI" id="CHEBI:15378"/>
        <dbReference type="ChEBI" id="CHEBI:30616"/>
        <dbReference type="ChEBI" id="CHEBI:43474"/>
        <dbReference type="ChEBI" id="CHEBI:456216"/>
        <dbReference type="EC" id="5.6.2.3"/>
    </reaction>
</comment>
<dbReference type="EnsemblMetazoa" id="XM_021055161.1">
    <property type="protein sequence ID" value="XP_020910820.1"/>
    <property type="gene ID" value="LOC110248615"/>
</dbReference>
<evidence type="ECO:0000259" key="2">
    <source>
        <dbReference type="SMART" id="SM00382"/>
    </source>
</evidence>
<dbReference type="GO" id="GO:0016787">
    <property type="term" value="F:hydrolase activity"/>
    <property type="evidence" value="ECO:0007669"/>
    <property type="project" value="UniProtKB-KW"/>
</dbReference>